<dbReference type="InterPro" id="IPR028002">
    <property type="entry name" value="Myb_DNA-bind_5"/>
</dbReference>
<name>A0A087X453_POEFO</name>
<evidence type="ECO:0000313" key="3">
    <source>
        <dbReference type="Ensembl" id="ENSPFOP00000000556.2"/>
    </source>
</evidence>
<dbReference type="EMBL" id="AYCK01025770">
    <property type="status" value="NOT_ANNOTATED_CDS"/>
    <property type="molecule type" value="Genomic_DNA"/>
</dbReference>
<reference evidence="4" key="1">
    <citation type="submission" date="2013-10" db="EMBL/GenBank/DDBJ databases">
        <authorList>
            <person name="Schartl M."/>
            <person name="Warren W."/>
        </authorList>
    </citation>
    <scope>NUCLEOTIDE SEQUENCE [LARGE SCALE GENOMIC DNA]</scope>
    <source>
        <strain evidence="4">female</strain>
    </source>
</reference>
<sequence>MDFPEDQKMAAPGSSGDAAWGEDEEDGVHGGVKEAFRSKPRFSYTEVKLLLDEVKKNRHILLKKFNRGVSVDAKKQKWTEITDRINGLGENHREVRPPPFPSVPLHPSPSPSLPPPPLANHSLRLIVPLRPSQTRQIMKKWADLKCDGKRRLLALRGPNGSNLRKKRLGPVERMVHRILMMSPSRGQQLYSCFHVSWPGLLPAAVVFGSPDGGSDQDWSPAEDFPKSLQTGPLMQPPAPYSYLNLNENSGSHGDGLSFDMSPLSSPENEPDELIHSSSEFDQADDEGPSSQDVRQRIRPVFTYSRTHQNQNQKSCNVPPGGAAPPSSSSSSAAASGPPPAPSPPSRPSPTRLSSQSLQQQRAGRLLLGSVSRSLEVLTRSVQLLVESQQEFVQESLQLQRDAVDVLRDFSETALRMLRHKTSSGPPGPNQNPQQNHQQNPPTGSQQQHPASRF</sequence>
<feature type="region of interest" description="Disordered" evidence="1">
    <location>
        <begin position="1"/>
        <end position="35"/>
    </location>
</feature>
<feature type="region of interest" description="Disordered" evidence="1">
    <location>
        <begin position="302"/>
        <end position="361"/>
    </location>
</feature>
<reference evidence="3" key="3">
    <citation type="submission" date="2025-09" db="UniProtKB">
        <authorList>
            <consortium name="Ensembl"/>
        </authorList>
    </citation>
    <scope>IDENTIFICATION</scope>
</reference>
<feature type="region of interest" description="Disordered" evidence="1">
    <location>
        <begin position="89"/>
        <end position="119"/>
    </location>
</feature>
<evidence type="ECO:0000259" key="2">
    <source>
        <dbReference type="Pfam" id="PF13873"/>
    </source>
</evidence>
<dbReference type="OMA" id="VKPVYTY"/>
<accession>A0A087X453</accession>
<dbReference type="GO" id="GO:0005634">
    <property type="term" value="C:nucleus"/>
    <property type="evidence" value="ECO:0007669"/>
    <property type="project" value="TreeGrafter"/>
</dbReference>
<dbReference type="Ensembl" id="ENSPFOT00000000557.2">
    <property type="protein sequence ID" value="ENSPFOP00000000556.2"/>
    <property type="gene ID" value="ENSPFOG00000000604.2"/>
</dbReference>
<feature type="compositionally biased region" description="Low complexity" evidence="1">
    <location>
        <begin position="430"/>
        <end position="441"/>
    </location>
</feature>
<dbReference type="EMBL" id="AYCK01025771">
    <property type="status" value="NOT_ANNOTATED_CDS"/>
    <property type="molecule type" value="Genomic_DNA"/>
</dbReference>
<feature type="compositionally biased region" description="Polar residues" evidence="1">
    <location>
        <begin position="442"/>
        <end position="453"/>
    </location>
</feature>
<organism evidence="3 4">
    <name type="scientific">Poecilia formosa</name>
    <name type="common">Amazon molly</name>
    <name type="synonym">Limia formosa</name>
    <dbReference type="NCBI Taxonomy" id="48698"/>
    <lineage>
        <taxon>Eukaryota</taxon>
        <taxon>Metazoa</taxon>
        <taxon>Chordata</taxon>
        <taxon>Craniata</taxon>
        <taxon>Vertebrata</taxon>
        <taxon>Euteleostomi</taxon>
        <taxon>Actinopterygii</taxon>
        <taxon>Neopterygii</taxon>
        <taxon>Teleostei</taxon>
        <taxon>Neoteleostei</taxon>
        <taxon>Acanthomorphata</taxon>
        <taxon>Ovalentaria</taxon>
        <taxon>Atherinomorphae</taxon>
        <taxon>Cyprinodontiformes</taxon>
        <taxon>Poeciliidae</taxon>
        <taxon>Poeciliinae</taxon>
        <taxon>Poecilia</taxon>
    </lineage>
</organism>
<feature type="compositionally biased region" description="Pro residues" evidence="1">
    <location>
        <begin position="336"/>
        <end position="347"/>
    </location>
</feature>
<dbReference type="Pfam" id="PF13873">
    <property type="entry name" value="Myb_DNA-bind_5"/>
    <property type="match status" value="1"/>
</dbReference>
<protein>
    <recommendedName>
        <fullName evidence="2">Myb/SANT-like DNA-binding domain-containing protein</fullName>
    </recommendedName>
</protein>
<proteinExistence type="predicted"/>
<feature type="compositionally biased region" description="Polar residues" evidence="1">
    <location>
        <begin position="303"/>
        <end position="315"/>
    </location>
</feature>
<evidence type="ECO:0000256" key="1">
    <source>
        <dbReference type="SAM" id="MobiDB-lite"/>
    </source>
</evidence>
<dbReference type="Proteomes" id="UP000028760">
    <property type="component" value="Unassembled WGS sequence"/>
</dbReference>
<feature type="compositionally biased region" description="Low complexity" evidence="1">
    <location>
        <begin position="318"/>
        <end position="335"/>
    </location>
</feature>
<dbReference type="PANTHER" id="PTHR23098">
    <property type="entry name" value="AGAP001331-PA-RELATED"/>
    <property type="match status" value="1"/>
</dbReference>
<feature type="compositionally biased region" description="Low complexity" evidence="1">
    <location>
        <begin position="348"/>
        <end position="361"/>
    </location>
</feature>
<keyword evidence="4" id="KW-1185">Reference proteome</keyword>
<feature type="domain" description="Myb/SANT-like DNA-binding" evidence="2">
    <location>
        <begin position="39"/>
        <end position="95"/>
    </location>
</feature>
<dbReference type="GeneTree" id="ENSGT00940000174501"/>
<reference evidence="3" key="2">
    <citation type="submission" date="2025-08" db="UniProtKB">
        <authorList>
            <consortium name="Ensembl"/>
        </authorList>
    </citation>
    <scope>IDENTIFICATION</scope>
</reference>
<dbReference type="AlphaFoldDB" id="A0A087X453"/>
<feature type="compositionally biased region" description="Pro residues" evidence="1">
    <location>
        <begin position="97"/>
        <end position="118"/>
    </location>
</feature>
<feature type="region of interest" description="Disordered" evidence="1">
    <location>
        <begin position="211"/>
        <end position="274"/>
    </location>
</feature>
<evidence type="ECO:0000313" key="4">
    <source>
        <dbReference type="Proteomes" id="UP000028760"/>
    </source>
</evidence>
<feature type="region of interest" description="Disordered" evidence="1">
    <location>
        <begin position="416"/>
        <end position="453"/>
    </location>
</feature>
<dbReference type="PANTHER" id="PTHR23098:SF3">
    <property type="entry name" value="MYB-RELATED TRANSCRIPTION FACTOR, PARTNER OF PROFILIN"/>
    <property type="match status" value="1"/>
</dbReference>
<dbReference type="STRING" id="48698.ENSPFOP00000000556"/>